<evidence type="ECO:0000256" key="9">
    <source>
        <dbReference type="SAM" id="MobiDB-lite"/>
    </source>
</evidence>
<organism evidence="10 11">
    <name type="scientific">Phytohabitans kaempferiae</name>
    <dbReference type="NCBI Taxonomy" id="1620943"/>
    <lineage>
        <taxon>Bacteria</taxon>
        <taxon>Bacillati</taxon>
        <taxon>Actinomycetota</taxon>
        <taxon>Actinomycetes</taxon>
        <taxon>Micromonosporales</taxon>
        <taxon>Micromonosporaceae</taxon>
    </lineage>
</organism>
<dbReference type="Pfam" id="PF01725">
    <property type="entry name" value="Ham1p_like"/>
    <property type="match status" value="1"/>
</dbReference>
<feature type="binding site" evidence="7">
    <location>
        <position position="198"/>
    </location>
    <ligand>
        <name>substrate</name>
    </ligand>
</feature>
<accession>A0ABV6LZR1</accession>
<dbReference type="Gene3D" id="3.90.950.10">
    <property type="match status" value="1"/>
</dbReference>
<feature type="binding site" evidence="7">
    <location>
        <position position="92"/>
    </location>
    <ligand>
        <name>Mg(2+)</name>
        <dbReference type="ChEBI" id="CHEBI:18420"/>
    </ligand>
</feature>
<comment type="subunit">
    <text evidence="7">Homodimer.</text>
</comment>
<comment type="catalytic activity">
    <reaction evidence="7">
        <text>XTP + H2O = XMP + diphosphate + H(+)</text>
        <dbReference type="Rhea" id="RHEA:28610"/>
        <dbReference type="ChEBI" id="CHEBI:15377"/>
        <dbReference type="ChEBI" id="CHEBI:15378"/>
        <dbReference type="ChEBI" id="CHEBI:33019"/>
        <dbReference type="ChEBI" id="CHEBI:57464"/>
        <dbReference type="ChEBI" id="CHEBI:61314"/>
        <dbReference type="EC" id="3.6.1.66"/>
    </reaction>
</comment>
<evidence type="ECO:0000256" key="6">
    <source>
        <dbReference type="ARBA" id="ARBA00023080"/>
    </source>
</evidence>
<evidence type="ECO:0000256" key="2">
    <source>
        <dbReference type="ARBA" id="ARBA00022723"/>
    </source>
</evidence>
<dbReference type="SUPFAM" id="SSF52972">
    <property type="entry name" value="ITPase-like"/>
    <property type="match status" value="1"/>
</dbReference>
<dbReference type="GO" id="GO:0036220">
    <property type="term" value="F:ITP diphosphatase activity"/>
    <property type="evidence" value="ECO:0007669"/>
    <property type="project" value="UniProtKB-EC"/>
</dbReference>
<sequence length="219" mass="23088">MNAPPENASLPSTVPGGPRTKLLLATRNAKKLLELQRIMDKALGPHAIELVGLSDVPDYPEAPETGLTFGENALLKAREGVRYTGLPTVADDSGLAVDALSGMPGVFSARWSGRHGDDKANLDLVLAQIGDVPDDHRGAAFVCAAALVLPGGKEHLVEGRQVGRLLRAPRGEGGFGYDPIFLAEGQTRTNAELSAEEKDAISHRGKAFRALAKVIAKTV</sequence>
<dbReference type="Proteomes" id="UP001589867">
    <property type="component" value="Unassembled WGS sequence"/>
</dbReference>
<feature type="binding site" evidence="7">
    <location>
        <begin position="203"/>
        <end position="204"/>
    </location>
    <ligand>
        <name>substrate</name>
    </ligand>
</feature>
<feature type="region of interest" description="Disordered" evidence="9">
    <location>
        <begin position="1"/>
        <end position="20"/>
    </location>
</feature>
<comment type="caution">
    <text evidence="7">Lacks conserved residue(s) required for the propagation of feature annotation.</text>
</comment>
<reference evidence="10 11" key="1">
    <citation type="submission" date="2024-09" db="EMBL/GenBank/DDBJ databases">
        <authorList>
            <person name="Sun Q."/>
            <person name="Mori K."/>
        </authorList>
    </citation>
    <scope>NUCLEOTIDE SEQUENCE [LARGE SCALE GENOMIC DNA]</scope>
    <source>
        <strain evidence="10 11">TBRC 3947</strain>
    </source>
</reference>
<keyword evidence="11" id="KW-1185">Reference proteome</keyword>
<feature type="binding site" evidence="7">
    <location>
        <begin position="175"/>
        <end position="178"/>
    </location>
    <ligand>
        <name>substrate</name>
    </ligand>
</feature>
<evidence type="ECO:0000313" key="10">
    <source>
        <dbReference type="EMBL" id="MFC0527922.1"/>
    </source>
</evidence>
<keyword evidence="5 7" id="KW-0460">Magnesium</keyword>
<comment type="cofactor">
    <cofactor evidence="7">
        <name>Mg(2+)</name>
        <dbReference type="ChEBI" id="CHEBI:18420"/>
    </cofactor>
    <text evidence="7">Binds 1 Mg(2+) ion per subunit.</text>
</comment>
<dbReference type="EMBL" id="JBHLUH010000011">
    <property type="protein sequence ID" value="MFC0527922.1"/>
    <property type="molecule type" value="Genomic_DNA"/>
</dbReference>
<dbReference type="InterPro" id="IPR029001">
    <property type="entry name" value="ITPase-like_fam"/>
</dbReference>
<keyword evidence="2 7" id="KW-0479">Metal-binding</keyword>
<protein>
    <recommendedName>
        <fullName evidence="7">dITP/XTP pyrophosphatase</fullName>
        <ecNumber evidence="7">3.6.1.66</ecNumber>
    </recommendedName>
    <alternativeName>
        <fullName evidence="7">Non-canonical purine NTP pyrophosphatase</fullName>
    </alternativeName>
    <alternativeName>
        <fullName evidence="7">Non-standard purine NTP pyrophosphatase</fullName>
    </alternativeName>
    <alternativeName>
        <fullName evidence="7">Nucleoside-triphosphate diphosphatase</fullName>
    </alternativeName>
    <alternativeName>
        <fullName evidence="7">Nucleoside-triphosphate pyrophosphatase</fullName>
        <shortName evidence="7">NTPase</shortName>
    </alternativeName>
</protein>
<comment type="catalytic activity">
    <reaction evidence="7">
        <text>dITP + H2O = dIMP + diphosphate + H(+)</text>
        <dbReference type="Rhea" id="RHEA:28342"/>
        <dbReference type="ChEBI" id="CHEBI:15377"/>
        <dbReference type="ChEBI" id="CHEBI:15378"/>
        <dbReference type="ChEBI" id="CHEBI:33019"/>
        <dbReference type="ChEBI" id="CHEBI:61194"/>
        <dbReference type="ChEBI" id="CHEBI:61382"/>
        <dbReference type="EC" id="3.6.1.66"/>
    </reaction>
</comment>
<keyword evidence="4 7" id="KW-0378">Hydrolase</keyword>
<comment type="similarity">
    <text evidence="1 7 8">Belongs to the HAM1 NTPase family.</text>
</comment>
<dbReference type="CDD" id="cd00515">
    <property type="entry name" value="HAM1"/>
    <property type="match status" value="1"/>
</dbReference>
<dbReference type="InterPro" id="IPR002637">
    <property type="entry name" value="RdgB/HAM1"/>
</dbReference>
<comment type="caution">
    <text evidence="10">The sequence shown here is derived from an EMBL/GenBank/DDBJ whole genome shotgun (WGS) entry which is preliminary data.</text>
</comment>
<comment type="catalytic activity">
    <reaction evidence="7">
        <text>ITP + H2O = IMP + diphosphate + H(+)</text>
        <dbReference type="Rhea" id="RHEA:29399"/>
        <dbReference type="ChEBI" id="CHEBI:15377"/>
        <dbReference type="ChEBI" id="CHEBI:15378"/>
        <dbReference type="ChEBI" id="CHEBI:33019"/>
        <dbReference type="ChEBI" id="CHEBI:58053"/>
        <dbReference type="ChEBI" id="CHEBI:61402"/>
        <dbReference type="EC" id="3.6.1.66"/>
    </reaction>
</comment>
<evidence type="ECO:0000313" key="11">
    <source>
        <dbReference type="Proteomes" id="UP001589867"/>
    </source>
</evidence>
<dbReference type="HAMAP" id="MF_01405">
    <property type="entry name" value="Non_canon_purine_NTPase"/>
    <property type="match status" value="1"/>
</dbReference>
<dbReference type="PANTHER" id="PTHR11067">
    <property type="entry name" value="INOSINE TRIPHOSPHATE PYROPHOSPHATASE/HAM1 PROTEIN"/>
    <property type="match status" value="1"/>
</dbReference>
<feature type="binding site" evidence="7">
    <location>
        <position position="93"/>
    </location>
    <ligand>
        <name>substrate</name>
    </ligand>
</feature>
<name>A0ABV6LZR1_9ACTN</name>
<evidence type="ECO:0000256" key="3">
    <source>
        <dbReference type="ARBA" id="ARBA00022741"/>
    </source>
</evidence>
<comment type="function">
    <text evidence="7">Pyrophosphatase that catalyzes the hydrolysis of nucleoside triphosphates to their monophosphate derivatives, with a high preference for the non-canonical purine nucleotides XTP (xanthosine triphosphate), dITP (deoxyinosine triphosphate) and ITP. Seems to function as a house-cleaning enzyme that removes non-canonical purine nucleotides from the nucleotide pool, thus preventing their incorporation into DNA/RNA and avoiding chromosomal lesions.</text>
</comment>
<feature type="binding site" evidence="7">
    <location>
        <begin position="26"/>
        <end position="31"/>
    </location>
    <ligand>
        <name>substrate</name>
    </ligand>
</feature>
<evidence type="ECO:0000256" key="5">
    <source>
        <dbReference type="ARBA" id="ARBA00022842"/>
    </source>
</evidence>
<evidence type="ECO:0000256" key="1">
    <source>
        <dbReference type="ARBA" id="ARBA00008023"/>
    </source>
</evidence>
<proteinExistence type="inferred from homology"/>
<feature type="active site" description="Proton acceptor" evidence="7">
    <location>
        <position position="92"/>
    </location>
</feature>
<evidence type="ECO:0000256" key="8">
    <source>
        <dbReference type="RuleBase" id="RU003781"/>
    </source>
</evidence>
<evidence type="ECO:0000256" key="7">
    <source>
        <dbReference type="HAMAP-Rule" id="MF_01405"/>
    </source>
</evidence>
<dbReference type="EC" id="3.6.1.66" evidence="7"/>
<dbReference type="NCBIfam" id="TIGR00042">
    <property type="entry name" value="RdgB/HAM1 family non-canonical purine NTP pyrophosphatase"/>
    <property type="match status" value="1"/>
</dbReference>
<keyword evidence="3 7" id="KW-0547">Nucleotide-binding</keyword>
<dbReference type="PANTHER" id="PTHR11067:SF9">
    <property type="entry name" value="INOSINE TRIPHOSPHATE PYROPHOSPHATASE"/>
    <property type="match status" value="1"/>
</dbReference>
<evidence type="ECO:0000256" key="4">
    <source>
        <dbReference type="ARBA" id="ARBA00022801"/>
    </source>
</evidence>
<gene>
    <name evidence="10" type="primary">rdgB</name>
    <name evidence="10" type="ORF">ACFFIA_09635</name>
</gene>
<keyword evidence="6 7" id="KW-0546">Nucleotide metabolism</keyword>
<dbReference type="InterPro" id="IPR020922">
    <property type="entry name" value="dITP/XTP_pyrophosphatase"/>
</dbReference>
<dbReference type="RefSeq" id="WP_377248765.1">
    <property type="nucleotide sequence ID" value="NZ_JBHLUH010000011.1"/>
</dbReference>